<organism evidence="3 4">
    <name type="scientific">Podospora bellae-mahoneyi</name>
    <dbReference type="NCBI Taxonomy" id="2093777"/>
    <lineage>
        <taxon>Eukaryota</taxon>
        <taxon>Fungi</taxon>
        <taxon>Dikarya</taxon>
        <taxon>Ascomycota</taxon>
        <taxon>Pezizomycotina</taxon>
        <taxon>Sordariomycetes</taxon>
        <taxon>Sordariomycetidae</taxon>
        <taxon>Sordariales</taxon>
        <taxon>Podosporaceae</taxon>
        <taxon>Podospora</taxon>
    </lineage>
</organism>
<name>A0ABR0FGF1_9PEZI</name>
<dbReference type="Proteomes" id="UP001322138">
    <property type="component" value="Unassembled WGS sequence"/>
</dbReference>
<reference evidence="3 4" key="1">
    <citation type="journal article" date="2023" name="bioRxiv">
        <title>High-quality genome assemblies of four members of thePodospora anserinaspecies complex.</title>
        <authorList>
            <person name="Ament-Velasquez S.L."/>
            <person name="Vogan A.A."/>
            <person name="Wallerman O."/>
            <person name="Hartmann F."/>
            <person name="Gautier V."/>
            <person name="Silar P."/>
            <person name="Giraud T."/>
            <person name="Johannesson H."/>
        </authorList>
    </citation>
    <scope>NUCLEOTIDE SEQUENCE [LARGE SCALE GENOMIC DNA]</scope>
    <source>
        <strain evidence="3 4">CBS 112042</strain>
    </source>
</reference>
<evidence type="ECO:0000256" key="2">
    <source>
        <dbReference type="SAM" id="MobiDB-lite"/>
    </source>
</evidence>
<accession>A0ABR0FGF1</accession>
<gene>
    <name evidence="3" type="ORF">QC761_0080640</name>
</gene>
<feature type="compositionally biased region" description="Basic and acidic residues" evidence="2">
    <location>
        <begin position="106"/>
        <end position="122"/>
    </location>
</feature>
<feature type="coiled-coil region" evidence="1">
    <location>
        <begin position="217"/>
        <end position="251"/>
    </location>
</feature>
<sequence>MIFHGRHFGSYPPSFRSTVCTAVLTPVLSHGIVWQDAACSDPDTATQQLISHSHLSTLPLPFLPQLQHHLHSSTTDLATQFQFQLQTLLQELPRNTTVMDQQTIRDEASTKEEVGLQDKKAASDNSTPVKDVKGKGIAKEAGPDDKQVDNDEPYDPSRDAFILKYMERHLKRKALKTCNFTLEHLKSTKAETDALKAWNDRTDNILPETVAFMDRERARCDIKIAKLESHKVRLEQELAVVQNDFEKLSVLRRKSH</sequence>
<keyword evidence="1" id="KW-0175">Coiled coil</keyword>
<protein>
    <submittedName>
        <fullName evidence="3">Uncharacterized protein</fullName>
    </submittedName>
</protein>
<dbReference type="EMBL" id="JAFFGZ010000007">
    <property type="protein sequence ID" value="KAK4642065.1"/>
    <property type="molecule type" value="Genomic_DNA"/>
</dbReference>
<comment type="caution">
    <text evidence="3">The sequence shown here is derived from an EMBL/GenBank/DDBJ whole genome shotgun (WGS) entry which is preliminary data.</text>
</comment>
<keyword evidence="4" id="KW-1185">Reference proteome</keyword>
<dbReference type="GeneID" id="87892145"/>
<dbReference type="RefSeq" id="XP_062731041.1">
    <property type="nucleotide sequence ID" value="XM_062872837.1"/>
</dbReference>
<feature type="compositionally biased region" description="Basic and acidic residues" evidence="2">
    <location>
        <begin position="130"/>
        <end position="149"/>
    </location>
</feature>
<proteinExistence type="predicted"/>
<feature type="region of interest" description="Disordered" evidence="2">
    <location>
        <begin position="106"/>
        <end position="154"/>
    </location>
</feature>
<evidence type="ECO:0000256" key="1">
    <source>
        <dbReference type="SAM" id="Coils"/>
    </source>
</evidence>
<evidence type="ECO:0000313" key="4">
    <source>
        <dbReference type="Proteomes" id="UP001322138"/>
    </source>
</evidence>
<evidence type="ECO:0000313" key="3">
    <source>
        <dbReference type="EMBL" id="KAK4642065.1"/>
    </source>
</evidence>